<dbReference type="Gene3D" id="1.20.1290.10">
    <property type="entry name" value="AhpD-like"/>
    <property type="match status" value="1"/>
</dbReference>
<protein>
    <submittedName>
        <fullName evidence="2">Unannotated protein</fullName>
    </submittedName>
</protein>
<dbReference type="InterPro" id="IPR029032">
    <property type="entry name" value="AhpD-like"/>
</dbReference>
<feature type="domain" description="Carboxymuconolactone decarboxylase-like" evidence="1">
    <location>
        <begin position="26"/>
        <end position="102"/>
    </location>
</feature>
<gene>
    <name evidence="2" type="ORF">UFOPK2992_01264</name>
</gene>
<dbReference type="NCBIfam" id="TIGR00778">
    <property type="entry name" value="ahpD_dom"/>
    <property type="match status" value="1"/>
</dbReference>
<reference evidence="2" key="1">
    <citation type="submission" date="2020-05" db="EMBL/GenBank/DDBJ databases">
        <authorList>
            <person name="Chiriac C."/>
            <person name="Salcher M."/>
            <person name="Ghai R."/>
            <person name="Kavagutti S V."/>
        </authorList>
    </citation>
    <scope>NUCLEOTIDE SEQUENCE</scope>
</reference>
<dbReference type="EMBL" id="CAFAAI010000226">
    <property type="protein sequence ID" value="CAB4805614.1"/>
    <property type="molecule type" value="Genomic_DNA"/>
</dbReference>
<evidence type="ECO:0000313" key="2">
    <source>
        <dbReference type="EMBL" id="CAB4805614.1"/>
    </source>
</evidence>
<dbReference type="Pfam" id="PF02627">
    <property type="entry name" value="CMD"/>
    <property type="match status" value="1"/>
</dbReference>
<sequence length="127" mass="13195">MTHHQHGADVQNELAPLARDLRHAIPEVIKAFSGIHAAVFTEGALDAKTKELIALAIAISERCDGCIAAHARGAARRGATEAEVAETIGVAILMNGGPATVYGPRAFAAFKDFVADPDGTGIDQPQA</sequence>
<dbReference type="InterPro" id="IPR003779">
    <property type="entry name" value="CMD-like"/>
</dbReference>
<name>A0A6J6YC38_9ZZZZ</name>
<dbReference type="PANTHER" id="PTHR33930:SF2">
    <property type="entry name" value="BLR3452 PROTEIN"/>
    <property type="match status" value="1"/>
</dbReference>
<proteinExistence type="predicted"/>
<dbReference type="PANTHER" id="PTHR33930">
    <property type="entry name" value="ALKYL HYDROPEROXIDE REDUCTASE AHPD"/>
    <property type="match status" value="1"/>
</dbReference>
<evidence type="ECO:0000259" key="1">
    <source>
        <dbReference type="Pfam" id="PF02627"/>
    </source>
</evidence>
<dbReference type="SUPFAM" id="SSF69118">
    <property type="entry name" value="AhpD-like"/>
    <property type="match status" value="1"/>
</dbReference>
<accession>A0A6J6YC38</accession>
<dbReference type="AlphaFoldDB" id="A0A6J6YC38"/>
<dbReference type="InterPro" id="IPR004675">
    <property type="entry name" value="AhpD_core"/>
</dbReference>
<dbReference type="GO" id="GO:0051920">
    <property type="term" value="F:peroxiredoxin activity"/>
    <property type="evidence" value="ECO:0007669"/>
    <property type="project" value="InterPro"/>
</dbReference>
<organism evidence="2">
    <name type="scientific">freshwater metagenome</name>
    <dbReference type="NCBI Taxonomy" id="449393"/>
    <lineage>
        <taxon>unclassified sequences</taxon>
        <taxon>metagenomes</taxon>
        <taxon>ecological metagenomes</taxon>
    </lineage>
</organism>